<reference evidence="1" key="1">
    <citation type="submission" date="2021-06" db="EMBL/GenBank/DDBJ databases">
        <authorList>
            <person name="Kallberg Y."/>
            <person name="Tangrot J."/>
            <person name="Rosling A."/>
        </authorList>
    </citation>
    <scope>NUCLEOTIDE SEQUENCE</scope>
    <source>
        <strain evidence="1">IL203A</strain>
    </source>
</reference>
<comment type="caution">
    <text evidence="1">The sequence shown here is derived from an EMBL/GenBank/DDBJ whole genome shotgun (WGS) entry which is preliminary data.</text>
</comment>
<gene>
    <name evidence="1" type="ORF">DHETER_LOCUS10582</name>
</gene>
<feature type="non-terminal residue" evidence="1">
    <location>
        <position position="75"/>
    </location>
</feature>
<evidence type="ECO:0000313" key="2">
    <source>
        <dbReference type="Proteomes" id="UP000789702"/>
    </source>
</evidence>
<accession>A0ACA9NXE8</accession>
<proteinExistence type="predicted"/>
<protein>
    <submittedName>
        <fullName evidence="1">10908_t:CDS:1</fullName>
    </submittedName>
</protein>
<sequence length="75" mass="8669">AENQPNFENFTRTLQTVIQEISLMPDNILNMNIARQLAQISMTFQSTEMSTVERRISIMESSMNNMQTAITNMHM</sequence>
<keyword evidence="2" id="KW-1185">Reference proteome</keyword>
<dbReference type="Proteomes" id="UP000789702">
    <property type="component" value="Unassembled WGS sequence"/>
</dbReference>
<evidence type="ECO:0000313" key="1">
    <source>
        <dbReference type="EMBL" id="CAG8679658.1"/>
    </source>
</evidence>
<dbReference type="EMBL" id="CAJVPU010021096">
    <property type="protein sequence ID" value="CAG8679658.1"/>
    <property type="molecule type" value="Genomic_DNA"/>
</dbReference>
<feature type="non-terminal residue" evidence="1">
    <location>
        <position position="1"/>
    </location>
</feature>
<organism evidence="1 2">
    <name type="scientific">Dentiscutata heterogama</name>
    <dbReference type="NCBI Taxonomy" id="1316150"/>
    <lineage>
        <taxon>Eukaryota</taxon>
        <taxon>Fungi</taxon>
        <taxon>Fungi incertae sedis</taxon>
        <taxon>Mucoromycota</taxon>
        <taxon>Glomeromycotina</taxon>
        <taxon>Glomeromycetes</taxon>
        <taxon>Diversisporales</taxon>
        <taxon>Gigasporaceae</taxon>
        <taxon>Dentiscutata</taxon>
    </lineage>
</organism>
<name>A0ACA9NXE8_9GLOM</name>